<reference evidence="2" key="1">
    <citation type="submission" date="2023-03" db="EMBL/GenBank/DDBJ databases">
        <title>Massive genome expansion in bonnet fungi (Mycena s.s.) driven by repeated elements and novel gene families across ecological guilds.</title>
        <authorList>
            <consortium name="Lawrence Berkeley National Laboratory"/>
            <person name="Harder C.B."/>
            <person name="Miyauchi S."/>
            <person name="Viragh M."/>
            <person name="Kuo A."/>
            <person name="Thoen E."/>
            <person name="Andreopoulos B."/>
            <person name="Lu D."/>
            <person name="Skrede I."/>
            <person name="Drula E."/>
            <person name="Henrissat B."/>
            <person name="Morin E."/>
            <person name="Kohler A."/>
            <person name="Barry K."/>
            <person name="LaButti K."/>
            <person name="Morin E."/>
            <person name="Salamov A."/>
            <person name="Lipzen A."/>
            <person name="Mereny Z."/>
            <person name="Hegedus B."/>
            <person name="Baldrian P."/>
            <person name="Stursova M."/>
            <person name="Weitz H."/>
            <person name="Taylor A."/>
            <person name="Grigoriev I.V."/>
            <person name="Nagy L.G."/>
            <person name="Martin F."/>
            <person name="Kauserud H."/>
        </authorList>
    </citation>
    <scope>NUCLEOTIDE SEQUENCE</scope>
    <source>
        <strain evidence="2">9144</strain>
    </source>
</reference>
<keyword evidence="3" id="KW-1185">Reference proteome</keyword>
<feature type="compositionally biased region" description="Pro residues" evidence="1">
    <location>
        <begin position="40"/>
        <end position="50"/>
    </location>
</feature>
<name>A0AAD6YBR0_9AGAR</name>
<dbReference type="Proteomes" id="UP001219525">
    <property type="component" value="Unassembled WGS sequence"/>
</dbReference>
<evidence type="ECO:0000313" key="3">
    <source>
        <dbReference type="Proteomes" id="UP001219525"/>
    </source>
</evidence>
<accession>A0AAD6YBR0</accession>
<sequence>MSHVEAATKYEKAASDEREEMASSLRGPKPPCASLSNPSSDPPTVVPPLPSSRLLPTDSGAIKYPGKTLESVAASGVIGSLTSTERAEQRDRDADYCARHLAGRVVRSSLKAVLTRLGTLAMVEKLSELEAEASLQLGPTL</sequence>
<feature type="compositionally biased region" description="Basic and acidic residues" evidence="1">
    <location>
        <begin position="1"/>
        <end position="16"/>
    </location>
</feature>
<dbReference type="EMBL" id="JARJCW010000035">
    <property type="protein sequence ID" value="KAJ7207863.1"/>
    <property type="molecule type" value="Genomic_DNA"/>
</dbReference>
<protein>
    <submittedName>
        <fullName evidence="2">Uncharacterized protein</fullName>
    </submittedName>
</protein>
<comment type="caution">
    <text evidence="2">The sequence shown here is derived from an EMBL/GenBank/DDBJ whole genome shotgun (WGS) entry which is preliminary data.</text>
</comment>
<evidence type="ECO:0000313" key="2">
    <source>
        <dbReference type="EMBL" id="KAJ7207863.1"/>
    </source>
</evidence>
<organism evidence="2 3">
    <name type="scientific">Mycena pura</name>
    <dbReference type="NCBI Taxonomy" id="153505"/>
    <lineage>
        <taxon>Eukaryota</taxon>
        <taxon>Fungi</taxon>
        <taxon>Dikarya</taxon>
        <taxon>Basidiomycota</taxon>
        <taxon>Agaricomycotina</taxon>
        <taxon>Agaricomycetes</taxon>
        <taxon>Agaricomycetidae</taxon>
        <taxon>Agaricales</taxon>
        <taxon>Marasmiineae</taxon>
        <taxon>Mycenaceae</taxon>
        <taxon>Mycena</taxon>
    </lineage>
</organism>
<dbReference type="AlphaFoldDB" id="A0AAD6YBR0"/>
<gene>
    <name evidence="2" type="ORF">GGX14DRAFT_396071</name>
</gene>
<proteinExistence type="predicted"/>
<evidence type="ECO:0000256" key="1">
    <source>
        <dbReference type="SAM" id="MobiDB-lite"/>
    </source>
</evidence>
<feature type="region of interest" description="Disordered" evidence="1">
    <location>
        <begin position="1"/>
        <end position="60"/>
    </location>
</feature>